<accession>A0ABW5RWP8</accession>
<keyword evidence="1" id="KW-0175">Coiled coil</keyword>
<dbReference type="Proteomes" id="UP001597506">
    <property type="component" value="Unassembled WGS sequence"/>
</dbReference>
<sequence>MDNRALSENLQAVLKRLQGLERLIYDQDNRIDSLQKELEEVRQKIGQDNAEQLKRTREESFYRPPHSPHFPPIFQPVYPYPPQYSENDKKPPKKEKKGFENLFTMDNLQMVLTVLNSLNEKNDEPESDMDSYQE</sequence>
<proteinExistence type="predicted"/>
<comment type="caution">
    <text evidence="3">The sequence shown here is derived from an EMBL/GenBank/DDBJ whole genome shotgun (WGS) entry which is preliminary data.</text>
</comment>
<evidence type="ECO:0000256" key="2">
    <source>
        <dbReference type="SAM" id="MobiDB-lite"/>
    </source>
</evidence>
<gene>
    <name evidence="3" type="ORF">ACFSUL_20605</name>
</gene>
<evidence type="ECO:0000313" key="3">
    <source>
        <dbReference type="EMBL" id="MFD2683138.1"/>
    </source>
</evidence>
<name>A0ABW5RWP8_9BACI</name>
<dbReference type="EMBL" id="JBHUMF010000035">
    <property type="protein sequence ID" value="MFD2683138.1"/>
    <property type="molecule type" value="Genomic_DNA"/>
</dbReference>
<feature type="coiled-coil region" evidence="1">
    <location>
        <begin position="3"/>
        <end position="51"/>
    </location>
</feature>
<evidence type="ECO:0000313" key="4">
    <source>
        <dbReference type="Proteomes" id="UP001597506"/>
    </source>
</evidence>
<feature type="region of interest" description="Disordered" evidence="2">
    <location>
        <begin position="56"/>
        <end position="99"/>
    </location>
</feature>
<organism evidence="3 4">
    <name type="scientific">Bacillus seohaeanensis</name>
    <dbReference type="NCBI Taxonomy" id="284580"/>
    <lineage>
        <taxon>Bacteria</taxon>
        <taxon>Bacillati</taxon>
        <taxon>Bacillota</taxon>
        <taxon>Bacilli</taxon>
        <taxon>Bacillales</taxon>
        <taxon>Bacillaceae</taxon>
        <taxon>Bacillus</taxon>
    </lineage>
</organism>
<protein>
    <submittedName>
        <fullName evidence="3">Uncharacterized protein</fullName>
    </submittedName>
</protein>
<dbReference type="RefSeq" id="WP_377938169.1">
    <property type="nucleotide sequence ID" value="NZ_JBHUMF010000035.1"/>
</dbReference>
<evidence type="ECO:0000256" key="1">
    <source>
        <dbReference type="SAM" id="Coils"/>
    </source>
</evidence>
<reference evidence="4" key="1">
    <citation type="journal article" date="2019" name="Int. J. Syst. Evol. Microbiol.">
        <title>The Global Catalogue of Microorganisms (GCM) 10K type strain sequencing project: providing services to taxonomists for standard genome sequencing and annotation.</title>
        <authorList>
            <consortium name="The Broad Institute Genomics Platform"/>
            <consortium name="The Broad Institute Genome Sequencing Center for Infectious Disease"/>
            <person name="Wu L."/>
            <person name="Ma J."/>
        </authorList>
    </citation>
    <scope>NUCLEOTIDE SEQUENCE [LARGE SCALE GENOMIC DNA]</scope>
    <source>
        <strain evidence="4">KCTC 3913</strain>
    </source>
</reference>
<feature type="compositionally biased region" description="Pro residues" evidence="2">
    <location>
        <begin position="65"/>
        <end position="82"/>
    </location>
</feature>
<keyword evidence="4" id="KW-1185">Reference proteome</keyword>